<dbReference type="Pfam" id="PF01098">
    <property type="entry name" value="FTSW_RODA_SPOVE"/>
    <property type="match status" value="1"/>
</dbReference>
<dbReference type="AlphaFoldDB" id="A0A1G8AA99"/>
<keyword evidence="4 23" id="KW-0132">Cell division</keyword>
<evidence type="ECO:0000256" key="15">
    <source>
        <dbReference type="ARBA" id="ARBA00033270"/>
    </source>
</evidence>
<evidence type="ECO:0000256" key="16">
    <source>
        <dbReference type="ARBA" id="ARBA00038053"/>
    </source>
</evidence>
<dbReference type="PANTHER" id="PTHR30474:SF2">
    <property type="entry name" value="PEPTIDOGLYCAN GLYCOSYLTRANSFERASE FTSW-RELATED"/>
    <property type="match status" value="1"/>
</dbReference>
<evidence type="ECO:0000256" key="21">
    <source>
        <dbReference type="ARBA" id="ARBA00049966"/>
    </source>
</evidence>
<dbReference type="EC" id="2.4.99.28" evidence="19"/>
<keyword evidence="3" id="KW-1003">Cell membrane</keyword>
<proteinExistence type="inferred from homology"/>
<accession>A0A1G8AA99</accession>
<evidence type="ECO:0000256" key="12">
    <source>
        <dbReference type="ARBA" id="ARBA00023306"/>
    </source>
</evidence>
<feature type="transmembrane region" description="Helical" evidence="22">
    <location>
        <begin position="215"/>
        <end position="233"/>
    </location>
</feature>
<evidence type="ECO:0000256" key="5">
    <source>
        <dbReference type="ARBA" id="ARBA00022676"/>
    </source>
</evidence>
<evidence type="ECO:0000256" key="3">
    <source>
        <dbReference type="ARBA" id="ARBA00022475"/>
    </source>
</evidence>
<sequence>MATTVVDAPPTPAVRGRGSSAVVRLRRLFPTVTGNELLLVGTTLFLVVFGLVMVLSSSAIESRAEYGSMLGAFQRQGLFALVGVPLMLVASRVPAHWWRRLAWPGMLLAIALQALVVFTPLGVVINGNRNWLSIAGFTLQPGELGKLALCVWIAAIFTMKDDLARKFLHAWIPVAPVAGAFILLVLRGNDFGTVIILALLVLGTMFFAGVKWWHLLLPAIAAGVAAIPVLLSADSRVRRLESFLVGCQNTDDDYFSGCWQQLHGTWALANGGLFGVGLGNSRAKWMWLAEADNDYIFAIIGEELGLVGAVVVLLLFVVLAVALLRIIREATLPMTRIVTGGVLVWLVGQAVVNIAVVLGLLPVLGVPLPLISAGGSQLVAALVAIGIVLSLARHDARLRQTVP</sequence>
<evidence type="ECO:0000256" key="20">
    <source>
        <dbReference type="ARBA" id="ARBA00049902"/>
    </source>
</evidence>
<dbReference type="NCBIfam" id="TIGR02614">
    <property type="entry name" value="ftsW"/>
    <property type="match status" value="1"/>
</dbReference>
<dbReference type="GO" id="GO:0071555">
    <property type="term" value="P:cell wall organization"/>
    <property type="evidence" value="ECO:0007669"/>
    <property type="project" value="UniProtKB-KW"/>
</dbReference>
<evidence type="ECO:0000256" key="2">
    <source>
        <dbReference type="ARBA" id="ARBA00004752"/>
    </source>
</evidence>
<dbReference type="GO" id="GO:0009252">
    <property type="term" value="P:peptidoglycan biosynthetic process"/>
    <property type="evidence" value="ECO:0007669"/>
    <property type="project" value="UniProtKB-KW"/>
</dbReference>
<comment type="function">
    <text evidence="21">Peptidoglycan polymerase that is essential for cell division.</text>
</comment>
<name>A0A1G8AA99_9MICO</name>
<keyword evidence="11 22" id="KW-0472">Membrane</keyword>
<keyword evidence="5" id="KW-0328">Glycosyltransferase</keyword>
<dbReference type="InterPro" id="IPR001182">
    <property type="entry name" value="FtsW/RodA"/>
</dbReference>
<keyword evidence="8" id="KW-0133">Cell shape</keyword>
<dbReference type="GO" id="GO:0015648">
    <property type="term" value="F:lipid-linked peptidoglycan transporter activity"/>
    <property type="evidence" value="ECO:0007669"/>
    <property type="project" value="TreeGrafter"/>
</dbReference>
<comment type="subcellular location">
    <subcellularLocation>
        <location evidence="1">Cell membrane</location>
        <topology evidence="1">Multi-pass membrane protein</topology>
    </subcellularLocation>
</comment>
<feature type="transmembrane region" description="Helical" evidence="22">
    <location>
        <begin position="191"/>
        <end position="208"/>
    </location>
</feature>
<evidence type="ECO:0000256" key="18">
    <source>
        <dbReference type="ARBA" id="ARBA00041418"/>
    </source>
</evidence>
<dbReference type="InterPro" id="IPR013437">
    <property type="entry name" value="FtsW"/>
</dbReference>
<reference evidence="24" key="1">
    <citation type="submission" date="2016-10" db="EMBL/GenBank/DDBJ databases">
        <authorList>
            <person name="Varghese N."/>
            <person name="Submissions S."/>
        </authorList>
    </citation>
    <scope>NUCLEOTIDE SEQUENCE [LARGE SCALE GENOMIC DNA]</scope>
    <source>
        <strain evidence="24">DSM 22002</strain>
    </source>
</reference>
<comment type="pathway">
    <text evidence="2">Cell wall biogenesis; peptidoglycan biosynthesis.</text>
</comment>
<feature type="transmembrane region" description="Helical" evidence="22">
    <location>
        <begin position="304"/>
        <end position="326"/>
    </location>
</feature>
<feature type="transmembrane region" description="Helical" evidence="22">
    <location>
        <begin position="167"/>
        <end position="185"/>
    </location>
</feature>
<evidence type="ECO:0000256" key="4">
    <source>
        <dbReference type="ARBA" id="ARBA00022618"/>
    </source>
</evidence>
<evidence type="ECO:0000313" key="23">
    <source>
        <dbReference type="EMBL" id="SDH17756.1"/>
    </source>
</evidence>
<feature type="transmembrane region" description="Helical" evidence="22">
    <location>
        <begin position="370"/>
        <end position="392"/>
    </location>
</feature>
<keyword evidence="13" id="KW-0961">Cell wall biogenesis/degradation</keyword>
<evidence type="ECO:0000256" key="13">
    <source>
        <dbReference type="ARBA" id="ARBA00023316"/>
    </source>
</evidence>
<keyword evidence="6" id="KW-0808">Transferase</keyword>
<dbReference type="GO" id="GO:0008955">
    <property type="term" value="F:peptidoglycan glycosyltransferase activity"/>
    <property type="evidence" value="ECO:0007669"/>
    <property type="project" value="UniProtKB-EC"/>
</dbReference>
<evidence type="ECO:0000256" key="22">
    <source>
        <dbReference type="SAM" id="Phobius"/>
    </source>
</evidence>
<evidence type="ECO:0000313" key="24">
    <source>
        <dbReference type="Proteomes" id="UP000198822"/>
    </source>
</evidence>
<dbReference type="GO" id="GO:0032153">
    <property type="term" value="C:cell division site"/>
    <property type="evidence" value="ECO:0007669"/>
    <property type="project" value="TreeGrafter"/>
</dbReference>
<dbReference type="EMBL" id="LT629695">
    <property type="protein sequence ID" value="SDH17756.1"/>
    <property type="molecule type" value="Genomic_DNA"/>
</dbReference>
<evidence type="ECO:0000256" key="17">
    <source>
        <dbReference type="ARBA" id="ARBA00041185"/>
    </source>
</evidence>
<keyword evidence="12" id="KW-0131">Cell cycle</keyword>
<dbReference type="STRING" id="399736.SAMN04489720_0303"/>
<evidence type="ECO:0000256" key="1">
    <source>
        <dbReference type="ARBA" id="ARBA00004651"/>
    </source>
</evidence>
<organism evidence="23 24">
    <name type="scientific">Agrococcus jejuensis</name>
    <dbReference type="NCBI Taxonomy" id="399736"/>
    <lineage>
        <taxon>Bacteria</taxon>
        <taxon>Bacillati</taxon>
        <taxon>Actinomycetota</taxon>
        <taxon>Actinomycetes</taxon>
        <taxon>Micrococcales</taxon>
        <taxon>Microbacteriaceae</taxon>
        <taxon>Agrococcus</taxon>
    </lineage>
</organism>
<dbReference type="PANTHER" id="PTHR30474">
    <property type="entry name" value="CELL CYCLE PROTEIN"/>
    <property type="match status" value="1"/>
</dbReference>
<feature type="transmembrane region" description="Helical" evidence="22">
    <location>
        <begin position="101"/>
        <end position="125"/>
    </location>
</feature>
<keyword evidence="9" id="KW-0573">Peptidoglycan synthesis</keyword>
<comment type="catalytic activity">
    <reaction evidence="20">
        <text>[GlcNAc-(1-&gt;4)-Mur2Ac(oyl-L-Ala-gamma-D-Glu-L-Lys-D-Ala-D-Ala)](n)-di-trans,octa-cis-undecaprenyl diphosphate + beta-D-GlcNAc-(1-&gt;4)-Mur2Ac(oyl-L-Ala-gamma-D-Glu-L-Lys-D-Ala-D-Ala)-di-trans,octa-cis-undecaprenyl diphosphate = [GlcNAc-(1-&gt;4)-Mur2Ac(oyl-L-Ala-gamma-D-Glu-L-Lys-D-Ala-D-Ala)](n+1)-di-trans,octa-cis-undecaprenyl diphosphate + di-trans,octa-cis-undecaprenyl diphosphate + H(+)</text>
        <dbReference type="Rhea" id="RHEA:23708"/>
        <dbReference type="Rhea" id="RHEA-COMP:9602"/>
        <dbReference type="Rhea" id="RHEA-COMP:9603"/>
        <dbReference type="ChEBI" id="CHEBI:15378"/>
        <dbReference type="ChEBI" id="CHEBI:58405"/>
        <dbReference type="ChEBI" id="CHEBI:60033"/>
        <dbReference type="ChEBI" id="CHEBI:78435"/>
        <dbReference type="EC" id="2.4.99.28"/>
    </reaction>
</comment>
<evidence type="ECO:0000256" key="8">
    <source>
        <dbReference type="ARBA" id="ARBA00022960"/>
    </source>
</evidence>
<evidence type="ECO:0000256" key="14">
    <source>
        <dbReference type="ARBA" id="ARBA00032370"/>
    </source>
</evidence>
<dbReference type="GO" id="GO:0051301">
    <property type="term" value="P:cell division"/>
    <property type="evidence" value="ECO:0007669"/>
    <property type="project" value="UniProtKB-KW"/>
</dbReference>
<feature type="transmembrane region" description="Helical" evidence="22">
    <location>
        <begin position="338"/>
        <end position="364"/>
    </location>
</feature>
<feature type="transmembrane region" description="Helical" evidence="22">
    <location>
        <begin position="37"/>
        <end position="60"/>
    </location>
</feature>
<gene>
    <name evidence="23" type="ORF">SAMN04489720_0303</name>
</gene>
<evidence type="ECO:0000256" key="19">
    <source>
        <dbReference type="ARBA" id="ARBA00044770"/>
    </source>
</evidence>
<evidence type="ECO:0000256" key="9">
    <source>
        <dbReference type="ARBA" id="ARBA00022984"/>
    </source>
</evidence>
<evidence type="ECO:0000256" key="10">
    <source>
        <dbReference type="ARBA" id="ARBA00022989"/>
    </source>
</evidence>
<evidence type="ECO:0000256" key="7">
    <source>
        <dbReference type="ARBA" id="ARBA00022692"/>
    </source>
</evidence>
<feature type="transmembrane region" description="Helical" evidence="22">
    <location>
        <begin position="72"/>
        <end position="89"/>
    </location>
</feature>
<dbReference type="GO" id="GO:0008360">
    <property type="term" value="P:regulation of cell shape"/>
    <property type="evidence" value="ECO:0007669"/>
    <property type="project" value="UniProtKB-KW"/>
</dbReference>
<keyword evidence="24" id="KW-1185">Reference proteome</keyword>
<keyword evidence="10 22" id="KW-1133">Transmembrane helix</keyword>
<protein>
    <recommendedName>
        <fullName evidence="17">Probable peptidoglycan glycosyltransferase FtsW</fullName>
        <ecNumber evidence="19">2.4.99.28</ecNumber>
    </recommendedName>
    <alternativeName>
        <fullName evidence="18">Cell division protein FtsW</fullName>
    </alternativeName>
    <alternativeName>
        <fullName evidence="15">Cell wall polymerase</fullName>
    </alternativeName>
    <alternativeName>
        <fullName evidence="14">Peptidoglycan polymerase</fullName>
    </alternativeName>
</protein>
<dbReference type="GO" id="GO:0005886">
    <property type="term" value="C:plasma membrane"/>
    <property type="evidence" value="ECO:0007669"/>
    <property type="project" value="UniProtKB-SubCell"/>
</dbReference>
<comment type="similarity">
    <text evidence="16">Belongs to the SEDS family. FtsW subfamily.</text>
</comment>
<evidence type="ECO:0000256" key="6">
    <source>
        <dbReference type="ARBA" id="ARBA00022679"/>
    </source>
</evidence>
<dbReference type="Proteomes" id="UP000198822">
    <property type="component" value="Chromosome I"/>
</dbReference>
<keyword evidence="7 22" id="KW-0812">Transmembrane</keyword>
<evidence type="ECO:0000256" key="11">
    <source>
        <dbReference type="ARBA" id="ARBA00023136"/>
    </source>
</evidence>